<evidence type="ECO:0000313" key="3">
    <source>
        <dbReference type="EMBL" id="CAL5132050.1"/>
    </source>
</evidence>
<feature type="chain" id="PRO_5043472392" description="Gelsolin-like domain-containing protein" evidence="1">
    <location>
        <begin position="26"/>
        <end position="437"/>
    </location>
</feature>
<name>A0AAV2T4C5_CALDB</name>
<keyword evidence="1" id="KW-0732">Signal</keyword>
<evidence type="ECO:0000256" key="1">
    <source>
        <dbReference type="SAM" id="SignalP"/>
    </source>
</evidence>
<organism evidence="3 4">
    <name type="scientific">Calicophoron daubneyi</name>
    <name type="common">Rumen fluke</name>
    <name type="synonym">Paramphistomum daubneyi</name>
    <dbReference type="NCBI Taxonomy" id="300641"/>
    <lineage>
        <taxon>Eukaryota</taxon>
        <taxon>Metazoa</taxon>
        <taxon>Spiralia</taxon>
        <taxon>Lophotrochozoa</taxon>
        <taxon>Platyhelminthes</taxon>
        <taxon>Trematoda</taxon>
        <taxon>Digenea</taxon>
        <taxon>Plagiorchiida</taxon>
        <taxon>Pronocephalata</taxon>
        <taxon>Paramphistomoidea</taxon>
        <taxon>Paramphistomidae</taxon>
        <taxon>Calicophoron</taxon>
    </lineage>
</organism>
<dbReference type="AlphaFoldDB" id="A0AAV2T4C5"/>
<accession>A0AAV2T4C5</accession>
<dbReference type="CDD" id="cd11290">
    <property type="entry name" value="gelsolin_S1_like"/>
    <property type="match status" value="1"/>
</dbReference>
<dbReference type="Pfam" id="PF00626">
    <property type="entry name" value="Gelsolin"/>
    <property type="match status" value="3"/>
</dbReference>
<dbReference type="InterPro" id="IPR007123">
    <property type="entry name" value="Gelsolin-like_dom"/>
</dbReference>
<dbReference type="GO" id="GO:0051015">
    <property type="term" value="F:actin filament binding"/>
    <property type="evidence" value="ECO:0007669"/>
    <property type="project" value="InterPro"/>
</dbReference>
<protein>
    <recommendedName>
        <fullName evidence="2">Gelsolin-like domain-containing protein</fullName>
    </recommendedName>
</protein>
<dbReference type="EMBL" id="CAXLJL010000112">
    <property type="protein sequence ID" value="CAL5132050.1"/>
    <property type="molecule type" value="Genomic_DNA"/>
</dbReference>
<reference evidence="3" key="1">
    <citation type="submission" date="2024-06" db="EMBL/GenBank/DDBJ databases">
        <authorList>
            <person name="Liu X."/>
            <person name="Lenzi L."/>
            <person name="Haldenby T S."/>
            <person name="Uol C."/>
        </authorList>
    </citation>
    <scope>NUCLEOTIDE SEQUENCE</scope>
</reference>
<feature type="domain" description="Gelsolin-like" evidence="2">
    <location>
        <begin position="130"/>
        <end position="211"/>
    </location>
</feature>
<comment type="caution">
    <text evidence="3">The sequence shown here is derived from an EMBL/GenBank/DDBJ whole genome shotgun (WGS) entry which is preliminary data.</text>
</comment>
<gene>
    <name evidence="3" type="ORF">CDAUBV1_LOCUS4565</name>
</gene>
<sequence length="437" mass="49668">MVLCFTVHRLVIAITLVSLLNNACAPTNLFFIAPPPPTSTARFTLIVRLLHTSIDLIVIHDAMGAHRDDINDEMAKLATPKEYSWKDSNLALFSSEKDREIKKGSADKEPAWDMVKKINSKTLVVWRIKNFKLEEVSKEDFGKFFSGDSYLILSVDHYGGELVYDVHFWIGKESTPDEYGTAAYKAVELDTLLDDKAIQHREVDGFESDQFKRYFNRLEKLEGGYTSGFMHVKPEEFRHRLLVCHGLDRNHVELTEVDFSRNSIDSGDVFILDVGTTAYQWNGKGSSKDERYRAGAFLQQLESERNGRCTTFVIDEIDNKESAEFLAKLPDAPVHKRPEQVPSKKAIYRISDETGKMQVSLVCEEHLPKSALRDDDAFIIDTGMALFVYIGVRCSRNEKLNALSHAHEYLKKTTHPLIPITVVSGGRISREMEKVLE</sequence>
<dbReference type="GO" id="GO:0015629">
    <property type="term" value="C:actin cytoskeleton"/>
    <property type="evidence" value="ECO:0007669"/>
    <property type="project" value="TreeGrafter"/>
</dbReference>
<dbReference type="CDD" id="cd11289">
    <property type="entry name" value="gelsolin_S2_like"/>
    <property type="match status" value="1"/>
</dbReference>
<dbReference type="PANTHER" id="PTHR11977:SF130">
    <property type="entry name" value="SEVERIN"/>
    <property type="match status" value="1"/>
</dbReference>
<dbReference type="PRINTS" id="PR00597">
    <property type="entry name" value="GELSOLIN"/>
</dbReference>
<dbReference type="Proteomes" id="UP001497525">
    <property type="component" value="Unassembled WGS sequence"/>
</dbReference>
<dbReference type="InterPro" id="IPR007122">
    <property type="entry name" value="Villin/Gelsolin"/>
</dbReference>
<feature type="domain" description="Gelsolin-like" evidence="2">
    <location>
        <begin position="370"/>
        <end position="427"/>
    </location>
</feature>
<feature type="domain" description="Gelsolin-like" evidence="2">
    <location>
        <begin position="251"/>
        <end position="326"/>
    </location>
</feature>
<dbReference type="PANTHER" id="PTHR11977">
    <property type="entry name" value="VILLIN"/>
    <property type="match status" value="1"/>
</dbReference>
<feature type="signal peptide" evidence="1">
    <location>
        <begin position="1"/>
        <end position="25"/>
    </location>
</feature>
<evidence type="ECO:0000259" key="2">
    <source>
        <dbReference type="Pfam" id="PF00626"/>
    </source>
</evidence>
<dbReference type="Gene3D" id="3.40.20.10">
    <property type="entry name" value="Severin"/>
    <property type="match status" value="3"/>
</dbReference>
<dbReference type="SUPFAM" id="SSF55753">
    <property type="entry name" value="Actin depolymerizing proteins"/>
    <property type="match status" value="3"/>
</dbReference>
<evidence type="ECO:0000313" key="4">
    <source>
        <dbReference type="Proteomes" id="UP001497525"/>
    </source>
</evidence>
<dbReference type="GO" id="GO:0008154">
    <property type="term" value="P:actin polymerization or depolymerization"/>
    <property type="evidence" value="ECO:0007669"/>
    <property type="project" value="TreeGrafter"/>
</dbReference>
<dbReference type="InterPro" id="IPR029006">
    <property type="entry name" value="ADF-H/Gelsolin-like_dom_sf"/>
</dbReference>
<dbReference type="GO" id="GO:0005737">
    <property type="term" value="C:cytoplasm"/>
    <property type="evidence" value="ECO:0007669"/>
    <property type="project" value="TreeGrafter"/>
</dbReference>
<dbReference type="SMART" id="SM00262">
    <property type="entry name" value="GEL"/>
    <property type="match status" value="3"/>
</dbReference>
<proteinExistence type="predicted"/>